<protein>
    <submittedName>
        <fullName evidence="2">Uncharacterized protein</fullName>
    </submittedName>
</protein>
<sequence>TRRGSTQRAISRGPRATAGPSSCSLRRTTAGSAATSASRRPAPSWTGPSGRGWLWEHECGVWFLRERGDSGRDQRGERER</sequence>
<dbReference type="EMBL" id="LSRQ01005999">
    <property type="protein sequence ID" value="OAY66684.1"/>
    <property type="molecule type" value="Genomic_DNA"/>
</dbReference>
<evidence type="ECO:0000313" key="2">
    <source>
        <dbReference type="EMBL" id="OAY66684.1"/>
    </source>
</evidence>
<dbReference type="AlphaFoldDB" id="A0A199UPK7"/>
<evidence type="ECO:0000256" key="1">
    <source>
        <dbReference type="SAM" id="MobiDB-lite"/>
    </source>
</evidence>
<accession>A0A199UPK7</accession>
<proteinExistence type="predicted"/>
<gene>
    <name evidence="2" type="ORF">ACMD2_02091</name>
</gene>
<dbReference type="Proteomes" id="UP000092600">
    <property type="component" value="Unassembled WGS sequence"/>
</dbReference>
<comment type="caution">
    <text evidence="2">The sequence shown here is derived from an EMBL/GenBank/DDBJ whole genome shotgun (WGS) entry which is preliminary data.</text>
</comment>
<reference evidence="2 3" key="1">
    <citation type="journal article" date="2016" name="DNA Res.">
        <title>The draft genome of MD-2 pineapple using hybrid error correction of long reads.</title>
        <authorList>
            <person name="Redwan R.M."/>
            <person name="Saidin A."/>
            <person name="Kumar S.V."/>
        </authorList>
    </citation>
    <scope>NUCLEOTIDE SEQUENCE [LARGE SCALE GENOMIC DNA]</scope>
    <source>
        <strain evidence="3">cv. MD2</strain>
        <tissue evidence="2">Leaf</tissue>
    </source>
</reference>
<evidence type="ECO:0000313" key="3">
    <source>
        <dbReference type="Proteomes" id="UP000092600"/>
    </source>
</evidence>
<feature type="compositionally biased region" description="Low complexity" evidence="1">
    <location>
        <begin position="26"/>
        <end position="44"/>
    </location>
</feature>
<feature type="non-terminal residue" evidence="2">
    <location>
        <position position="1"/>
    </location>
</feature>
<feature type="region of interest" description="Disordered" evidence="1">
    <location>
        <begin position="1"/>
        <end position="52"/>
    </location>
</feature>
<organism evidence="2 3">
    <name type="scientific">Ananas comosus</name>
    <name type="common">Pineapple</name>
    <name type="synonym">Ananas ananas</name>
    <dbReference type="NCBI Taxonomy" id="4615"/>
    <lineage>
        <taxon>Eukaryota</taxon>
        <taxon>Viridiplantae</taxon>
        <taxon>Streptophyta</taxon>
        <taxon>Embryophyta</taxon>
        <taxon>Tracheophyta</taxon>
        <taxon>Spermatophyta</taxon>
        <taxon>Magnoliopsida</taxon>
        <taxon>Liliopsida</taxon>
        <taxon>Poales</taxon>
        <taxon>Bromeliaceae</taxon>
        <taxon>Bromelioideae</taxon>
        <taxon>Ananas</taxon>
    </lineage>
</organism>
<name>A0A199UPK7_ANACO</name>